<dbReference type="InterPro" id="IPR054491">
    <property type="entry name" value="MGH1-like_GH"/>
</dbReference>
<sequence>MESTTTSSKTIGRPQDGDPHHVLAPSSVTDDRTRVLKHGDTFAVFDHLGQIKPGGLGEEGMYHEGTRYLSCLVLELDGQAPFFLGSTVRDGNDQLSVALTNPDRMKAGRVEVPLGTLHLSVRTLLWQGACHWRLRIRNHGTAPVNASIQLRFQADFADIFEVRGMKRKARGRDLPPDLETARVVLGYLGLDGEERRSSLRFSPPPQDLTVDRARFELTVSPHGEVAYDLAVACWRGDSTVDPPTFEAAQTAAEASLERLRTGSCRIRATDGRFDAWLRRSESDLNMMTSELSTGPYPYAGVPWFNTPFGRDGIITALESLWLRPELARGVLAYLAANQATEIIPAQDAEPGKILHEVRNGEMAVVGEMPFGRYYGSVDATPLFVLLAGAFYERTADISFTRALWPHVEAALNWIDDYGDRDGDGLVEYGRQTEEGLIHQGWKDSDDAISHADGTLAIGPIALCEVQSYVYAARRAGATLAAALEMPARAVELERQAEALRERFEAAFWCDDLGTYALALDGNKRPCLVRTSNAGQCLFGGIAAPDRAARVARGLMSPDFFSGWGIRTLATIERRFNPMSYHNGTVWPHDNALIAYGASRYGLKDLAAGVLAGLFAAGTYFDLNRMPELFCGFPREPGEGPIPYPVACAPQAWAAGSTVLLLQACLGLRVSALDRQVWFHQPHLPPFVPELRITNLSLADATVDLHLVRHGDDVGVNVLRRVGELSIVVTK</sequence>
<dbReference type="AlphaFoldDB" id="A0AAU7CHE6"/>
<feature type="domain" description="Putative glycogen debranching enzyme N-terminal" evidence="2">
    <location>
        <begin position="36"/>
        <end position="227"/>
    </location>
</feature>
<gene>
    <name evidence="4" type="ORF">V5E97_38145</name>
</gene>
<dbReference type="Pfam" id="PF14742">
    <property type="entry name" value="GDE_N_bis"/>
    <property type="match status" value="1"/>
</dbReference>
<organism evidence="4">
    <name type="scientific">Singulisphaera sp. Ch08</name>
    <dbReference type="NCBI Taxonomy" id="3120278"/>
    <lineage>
        <taxon>Bacteria</taxon>
        <taxon>Pseudomonadati</taxon>
        <taxon>Planctomycetota</taxon>
        <taxon>Planctomycetia</taxon>
        <taxon>Isosphaerales</taxon>
        <taxon>Isosphaeraceae</taxon>
        <taxon>Singulisphaera</taxon>
    </lineage>
</organism>
<dbReference type="Pfam" id="PF22422">
    <property type="entry name" value="MGH1-like_GH"/>
    <property type="match status" value="1"/>
</dbReference>
<dbReference type="SUPFAM" id="SSF48208">
    <property type="entry name" value="Six-hairpin glycosidases"/>
    <property type="match status" value="1"/>
</dbReference>
<feature type="domain" description="Mannosylglycerate hydrolase MGH1-like glycoside hydrolase" evidence="3">
    <location>
        <begin position="314"/>
        <end position="614"/>
    </location>
</feature>
<name>A0AAU7CHE6_9BACT</name>
<evidence type="ECO:0000259" key="3">
    <source>
        <dbReference type="Pfam" id="PF22422"/>
    </source>
</evidence>
<dbReference type="InterPro" id="IPR012341">
    <property type="entry name" value="6hp_glycosidase-like_sf"/>
</dbReference>
<dbReference type="InterPro" id="IPR032856">
    <property type="entry name" value="GDE_N_bis"/>
</dbReference>
<reference evidence="4" key="1">
    <citation type="submission" date="2024-05" db="EMBL/GenBank/DDBJ databases">
        <title>Planctomycetes of the genus Singulisphaera possess chitinolytic capabilities.</title>
        <authorList>
            <person name="Ivanova A."/>
        </authorList>
    </citation>
    <scope>NUCLEOTIDE SEQUENCE</scope>
    <source>
        <strain evidence="4">Ch08T</strain>
    </source>
</reference>
<dbReference type="Gene3D" id="1.50.10.10">
    <property type="match status" value="1"/>
</dbReference>
<protein>
    <submittedName>
        <fullName evidence="4">Amylo-alpha-1,6-glucosidase</fullName>
    </submittedName>
</protein>
<evidence type="ECO:0000259" key="2">
    <source>
        <dbReference type="Pfam" id="PF14742"/>
    </source>
</evidence>
<feature type="compositionally biased region" description="Polar residues" evidence="1">
    <location>
        <begin position="1"/>
        <end position="10"/>
    </location>
</feature>
<dbReference type="RefSeq" id="WP_406696828.1">
    <property type="nucleotide sequence ID" value="NZ_CP155447.1"/>
</dbReference>
<evidence type="ECO:0000313" key="4">
    <source>
        <dbReference type="EMBL" id="XBH04081.1"/>
    </source>
</evidence>
<accession>A0AAU7CHE6</accession>
<feature type="region of interest" description="Disordered" evidence="1">
    <location>
        <begin position="1"/>
        <end position="26"/>
    </location>
</feature>
<dbReference type="InterPro" id="IPR008928">
    <property type="entry name" value="6-hairpin_glycosidase_sf"/>
</dbReference>
<proteinExistence type="predicted"/>
<evidence type="ECO:0000256" key="1">
    <source>
        <dbReference type="SAM" id="MobiDB-lite"/>
    </source>
</evidence>
<dbReference type="EMBL" id="CP155447">
    <property type="protein sequence ID" value="XBH04081.1"/>
    <property type="molecule type" value="Genomic_DNA"/>
</dbReference>
<dbReference type="GO" id="GO:0005975">
    <property type="term" value="P:carbohydrate metabolic process"/>
    <property type="evidence" value="ECO:0007669"/>
    <property type="project" value="InterPro"/>
</dbReference>